<sequence length="58" mass="6158">MTKFGRLKDSDLLDLLIKASWSAIQDGKAEEAIDYVAVGVMSSGKLNNQSAVSSALVD</sequence>
<dbReference type="EMBL" id="BARS01030614">
    <property type="protein sequence ID" value="GAG23865.1"/>
    <property type="molecule type" value="Genomic_DNA"/>
</dbReference>
<dbReference type="AlphaFoldDB" id="X0VZY9"/>
<dbReference type="InterPro" id="IPR016039">
    <property type="entry name" value="Thiolase-like"/>
</dbReference>
<reference evidence="1" key="1">
    <citation type="journal article" date="2014" name="Front. Microbiol.">
        <title>High frequency of phylogenetically diverse reductive dehalogenase-homologous genes in deep subseafloor sedimentary metagenomes.</title>
        <authorList>
            <person name="Kawai M."/>
            <person name="Futagami T."/>
            <person name="Toyoda A."/>
            <person name="Takaki Y."/>
            <person name="Nishi S."/>
            <person name="Hori S."/>
            <person name="Arai W."/>
            <person name="Tsubouchi T."/>
            <person name="Morono Y."/>
            <person name="Uchiyama I."/>
            <person name="Ito T."/>
            <person name="Fujiyama A."/>
            <person name="Inagaki F."/>
            <person name="Takami H."/>
        </authorList>
    </citation>
    <scope>NUCLEOTIDE SEQUENCE</scope>
    <source>
        <strain evidence="1">Expedition CK06-06</strain>
    </source>
</reference>
<feature type="non-terminal residue" evidence="1">
    <location>
        <position position="58"/>
    </location>
</feature>
<name>X0VZY9_9ZZZZ</name>
<proteinExistence type="predicted"/>
<gene>
    <name evidence="1" type="ORF">S01H1_47734</name>
</gene>
<accession>X0VZY9</accession>
<protein>
    <submittedName>
        <fullName evidence="1">Uncharacterized protein</fullName>
    </submittedName>
</protein>
<dbReference type="Gene3D" id="3.40.47.10">
    <property type="match status" value="1"/>
</dbReference>
<evidence type="ECO:0000313" key="1">
    <source>
        <dbReference type="EMBL" id="GAG23865.1"/>
    </source>
</evidence>
<dbReference type="GO" id="GO:0016746">
    <property type="term" value="F:acyltransferase activity"/>
    <property type="evidence" value="ECO:0007669"/>
    <property type="project" value="InterPro"/>
</dbReference>
<organism evidence="1">
    <name type="scientific">marine sediment metagenome</name>
    <dbReference type="NCBI Taxonomy" id="412755"/>
    <lineage>
        <taxon>unclassified sequences</taxon>
        <taxon>metagenomes</taxon>
        <taxon>ecological metagenomes</taxon>
    </lineage>
</organism>
<comment type="caution">
    <text evidence="1">The sequence shown here is derived from an EMBL/GenBank/DDBJ whole genome shotgun (WGS) entry which is preliminary data.</text>
</comment>